<dbReference type="Proteomes" id="UP000293575">
    <property type="component" value="Segment"/>
</dbReference>
<dbReference type="GeneID" id="55011896"/>
<dbReference type="EMBL" id="MK473373">
    <property type="protein sequence ID" value="QBJ04444.1"/>
    <property type="molecule type" value="Genomic_DNA"/>
</dbReference>
<evidence type="ECO:0000313" key="3">
    <source>
        <dbReference type="Proteomes" id="UP000293575"/>
    </source>
</evidence>
<feature type="coiled-coil region" evidence="1">
    <location>
        <begin position="83"/>
        <end position="110"/>
    </location>
</feature>
<name>A0A481W5T4_9CAUD</name>
<protein>
    <submittedName>
        <fullName evidence="2">Uncharacterized protein</fullName>
    </submittedName>
</protein>
<proteinExistence type="predicted"/>
<keyword evidence="3" id="KW-1185">Reference proteome</keyword>
<reference evidence="2" key="1">
    <citation type="submission" date="2019-01" db="EMBL/GenBank/DDBJ databases">
        <authorList>
            <person name="Hylling O."/>
            <person name="Carstens A.B."/>
            <person name="Hansen L.H."/>
        </authorList>
    </citation>
    <scope>NUCLEOTIDE SEQUENCE [LARGE SCALE GENOMIC DNA]</scope>
</reference>
<dbReference type="KEGG" id="vg:55011896"/>
<accession>A0A481W5T4</accession>
<dbReference type="RefSeq" id="YP_009820460.1">
    <property type="nucleotide sequence ID" value="NC_048166.1"/>
</dbReference>
<keyword evidence="1" id="KW-0175">Coiled coil</keyword>
<organism evidence="2 3">
    <name type="scientific">Pseudomonas phage Lana</name>
    <dbReference type="NCBI Taxonomy" id="2530172"/>
    <lineage>
        <taxon>Viruses</taxon>
        <taxon>Duplodnaviria</taxon>
        <taxon>Heunggongvirae</taxon>
        <taxon>Uroviricota</taxon>
        <taxon>Caudoviricetes</taxon>
        <taxon>Lanavirus</taxon>
        <taxon>Lanavirus lana</taxon>
    </lineage>
</organism>
<evidence type="ECO:0000256" key="1">
    <source>
        <dbReference type="SAM" id="Coils"/>
    </source>
</evidence>
<sequence>MSQPTDSAAIAKERLQHHVTGVDEKFYISQATISEGTITDEITDEEKLIRAGVLRAALIEPESFRLPDHRIAQTGAEDLARFLAVTIRKVEELESTYQELLMQAHQYRDIDTRHLQIARNHLDIGQTFLLKALRNVEILDDGK</sequence>
<evidence type="ECO:0000313" key="2">
    <source>
        <dbReference type="EMBL" id="QBJ04444.1"/>
    </source>
</evidence>